<dbReference type="Pfam" id="PF13378">
    <property type="entry name" value="MR_MLE_C"/>
    <property type="match status" value="1"/>
</dbReference>
<dbReference type="GO" id="GO:0009063">
    <property type="term" value="P:amino acid catabolic process"/>
    <property type="evidence" value="ECO:0007669"/>
    <property type="project" value="InterPro"/>
</dbReference>
<dbReference type="PANTHER" id="PTHR48073">
    <property type="entry name" value="O-SUCCINYLBENZOATE SYNTHASE-RELATED"/>
    <property type="match status" value="1"/>
</dbReference>
<evidence type="ECO:0000259" key="3">
    <source>
        <dbReference type="SMART" id="SM00922"/>
    </source>
</evidence>
<dbReference type="InterPro" id="IPR018110">
    <property type="entry name" value="Mandel_Rmase/mucon_lact_enz_CS"/>
</dbReference>
<comment type="caution">
    <text evidence="4">The sequence shown here is derived from an EMBL/GenBank/DDBJ whole genome shotgun (WGS) entry which is preliminary data.</text>
</comment>
<dbReference type="EC" id="5.5.1.7" evidence="4"/>
<dbReference type="SUPFAM" id="SSF54826">
    <property type="entry name" value="Enolase N-terminal domain-like"/>
    <property type="match status" value="1"/>
</dbReference>
<evidence type="ECO:0000256" key="2">
    <source>
        <dbReference type="SAM" id="MobiDB-lite"/>
    </source>
</evidence>
<dbReference type="EMBL" id="AMCI01000117">
    <property type="protein sequence ID" value="EJX10726.1"/>
    <property type="molecule type" value="Genomic_DNA"/>
</dbReference>
<dbReference type="InterPro" id="IPR045851">
    <property type="entry name" value="AMP-bd_C_sf"/>
</dbReference>
<evidence type="ECO:0000313" key="4">
    <source>
        <dbReference type="EMBL" id="EJX10726.1"/>
    </source>
</evidence>
<dbReference type="SFLD" id="SFLDG00180">
    <property type="entry name" value="muconate_cycloisomerase"/>
    <property type="match status" value="1"/>
</dbReference>
<dbReference type="AlphaFoldDB" id="J9DCM9"/>
<dbReference type="InterPro" id="IPR013342">
    <property type="entry name" value="Mandelate_racemase_C"/>
</dbReference>
<keyword evidence="4" id="KW-0413">Isomerase</keyword>
<reference evidence="4" key="1">
    <citation type="journal article" date="2012" name="PLoS ONE">
        <title>Gene sets for utilization of primary and secondary nutrition supplies in the distal gut of endangered iberian lynx.</title>
        <authorList>
            <person name="Alcaide M."/>
            <person name="Messina E."/>
            <person name="Richter M."/>
            <person name="Bargiela R."/>
            <person name="Peplies J."/>
            <person name="Huws S.A."/>
            <person name="Newbold C.J."/>
            <person name="Golyshin P.N."/>
            <person name="Simon M.A."/>
            <person name="Lopez G."/>
            <person name="Yakimov M.M."/>
            <person name="Ferrer M."/>
        </authorList>
    </citation>
    <scope>NUCLEOTIDE SEQUENCE</scope>
</reference>
<keyword evidence="1" id="KW-0479">Metal-binding</keyword>
<dbReference type="SFLD" id="SFLDS00001">
    <property type="entry name" value="Enolase"/>
    <property type="match status" value="1"/>
</dbReference>
<dbReference type="Gene3D" id="3.30.300.30">
    <property type="match status" value="1"/>
</dbReference>
<dbReference type="InterPro" id="IPR042099">
    <property type="entry name" value="ANL_N_sf"/>
</dbReference>
<dbReference type="SMART" id="SM00922">
    <property type="entry name" value="MR_MLE"/>
    <property type="match status" value="1"/>
</dbReference>
<protein>
    <submittedName>
        <fullName evidence="4">Protein containing Mandelate racemase/muconate lactonizing enzyme</fullName>
        <ecNumber evidence="4">5.5.1.7</ecNumber>
    </submittedName>
</protein>
<dbReference type="InterPro" id="IPR000873">
    <property type="entry name" value="AMP-dep_synth/lig_dom"/>
</dbReference>
<dbReference type="SUPFAM" id="SSF56801">
    <property type="entry name" value="Acetyl-CoA synthetase-like"/>
    <property type="match status" value="1"/>
</dbReference>
<dbReference type="Gene3D" id="3.30.390.10">
    <property type="entry name" value="Enolase-like, N-terminal domain"/>
    <property type="match status" value="1"/>
</dbReference>
<dbReference type="GO" id="GO:0046872">
    <property type="term" value="F:metal ion binding"/>
    <property type="evidence" value="ECO:0007669"/>
    <property type="project" value="UniProtKB-KW"/>
</dbReference>
<feature type="domain" description="Mandelate racemase/muconate lactonizing enzyme C-terminal" evidence="3">
    <location>
        <begin position="137"/>
        <end position="235"/>
    </location>
</feature>
<name>J9DCM9_9ZZZZ</name>
<dbReference type="CDD" id="cd03320">
    <property type="entry name" value="OSBS"/>
    <property type="match status" value="1"/>
</dbReference>
<dbReference type="Pfam" id="PF13193">
    <property type="entry name" value="AMP-binding_C"/>
    <property type="match status" value="1"/>
</dbReference>
<dbReference type="Pfam" id="PF00501">
    <property type="entry name" value="AMP-binding"/>
    <property type="match status" value="1"/>
</dbReference>
<proteinExistence type="predicted"/>
<sequence length="732" mass="81169">MEKTTLHGLQARIYPRTLHFKQPAGTSRGVYTTRKVWYILLTHPASGRYGVGECAPLPALSCDDRPDYEDVLRAACRRVEITGTFDPTELDEFPSIRFGLETALRHLHAGSLQLWNTPFSQGREGIPINGLIWMGDFDTMYQRIEEKMRLGFRCIKLKIGAIDFDQELALLAHIRRGFTREQIELRVDANGAFTPEEAPRKLEQLAAFDLHSIEQPIRAGQWQEMAHLCATSPLPIALDEELIGIHPRERKIELLDTIRPQYIILKPSLHGGLYGSEEWIELARERGIGSWVTSALESNIGLNAIAQWCATLPSACPPSTETSRLPQGLGTGLLFTDNIDYPLHIEGDCLCYHPEEAEPPVREWLNTEKGKMDVAENRKDIAGESPHTYCQDAARHAAFRQEVADFIATWQDAAPTLEVHTSGSTGAPKPLEVEKTRMQASARLTCSFLGLQAGDSALLCMPVRYIAGKMMVVRALEARLDLWTVTPSGHPLSDLTEAPVFAAMTPMQVYNSLQVPAERALLQQIRHLIIGGGAIDTALAEVLKSFPEAVWSTYGMTETLSHIALRRLNGPEASEWYTPFDNVRCRLSEAGTLVIQAPAVCAEELTTNDLAELDPQGRFRILGRRDNTLNSGGIKIQIEEVEAALRPHLSRPFLITGAPDKKFGEKVVLLIEDPMSSPSVSAEAAALCRKVLPPYWCPKDIVAVDTIPLTGTGKPDRARARQYAQTSRKAEA</sequence>
<feature type="region of interest" description="Disordered" evidence="2">
    <location>
        <begin position="713"/>
        <end position="732"/>
    </location>
</feature>
<gene>
    <name evidence="4" type="ORF">EVA_00580</name>
</gene>
<organism evidence="4">
    <name type="scientific">gut metagenome</name>
    <dbReference type="NCBI Taxonomy" id="749906"/>
    <lineage>
        <taxon>unclassified sequences</taxon>
        <taxon>metagenomes</taxon>
        <taxon>organismal metagenomes</taxon>
    </lineage>
</organism>
<dbReference type="InterPro" id="IPR029017">
    <property type="entry name" value="Enolase-like_N"/>
</dbReference>
<dbReference type="SFLD" id="SFLDF00009">
    <property type="entry name" value="o-succinylbenzoate_synthase"/>
    <property type="match status" value="1"/>
</dbReference>
<dbReference type="Gene3D" id="3.20.20.120">
    <property type="entry name" value="Enolase-like C-terminal domain"/>
    <property type="match status" value="1"/>
</dbReference>
<dbReference type="GO" id="GO:0018850">
    <property type="term" value="F:chloromuconate cycloisomerase activity"/>
    <property type="evidence" value="ECO:0007669"/>
    <property type="project" value="UniProtKB-EC"/>
</dbReference>
<feature type="compositionally biased region" description="Polar residues" evidence="2">
    <location>
        <begin position="723"/>
        <end position="732"/>
    </location>
</feature>
<dbReference type="InterPro" id="IPR036849">
    <property type="entry name" value="Enolase-like_C_sf"/>
</dbReference>
<dbReference type="Gene3D" id="3.40.50.12780">
    <property type="entry name" value="N-terminal domain of ligase-like"/>
    <property type="match status" value="1"/>
</dbReference>
<accession>J9DCM9</accession>
<dbReference type="SUPFAM" id="SSF51604">
    <property type="entry name" value="Enolase C-terminal domain-like"/>
    <property type="match status" value="1"/>
</dbReference>
<dbReference type="InterPro" id="IPR029065">
    <property type="entry name" value="Enolase_C-like"/>
</dbReference>
<dbReference type="PANTHER" id="PTHR48073:SF2">
    <property type="entry name" value="O-SUCCINYLBENZOATE SYNTHASE"/>
    <property type="match status" value="1"/>
</dbReference>
<dbReference type="PROSITE" id="PS00909">
    <property type="entry name" value="MR_MLE_2"/>
    <property type="match status" value="1"/>
</dbReference>
<evidence type="ECO:0000256" key="1">
    <source>
        <dbReference type="ARBA" id="ARBA00022723"/>
    </source>
</evidence>
<dbReference type="InterPro" id="IPR025110">
    <property type="entry name" value="AMP-bd_C"/>
</dbReference>